<feature type="transmembrane region" description="Helical" evidence="7">
    <location>
        <begin position="209"/>
        <end position="227"/>
    </location>
</feature>
<comment type="subcellular location">
    <subcellularLocation>
        <location evidence="1">Cell membrane</location>
        <topology evidence="1">Multi-pass membrane protein</topology>
    </subcellularLocation>
</comment>
<dbReference type="InterPro" id="IPR051258">
    <property type="entry name" value="Diverse_Substrate_Transporter"/>
</dbReference>
<feature type="transmembrane region" description="Helical" evidence="7">
    <location>
        <begin position="98"/>
        <end position="118"/>
    </location>
</feature>
<keyword evidence="3" id="KW-1003">Cell membrane</keyword>
<evidence type="ECO:0000259" key="8">
    <source>
        <dbReference type="Pfam" id="PF00892"/>
    </source>
</evidence>
<feature type="transmembrane region" description="Helical" evidence="7">
    <location>
        <begin position="125"/>
        <end position="143"/>
    </location>
</feature>
<dbReference type="PANTHER" id="PTHR42920">
    <property type="entry name" value="OS03G0707200 PROTEIN-RELATED"/>
    <property type="match status" value="1"/>
</dbReference>
<protein>
    <submittedName>
        <fullName evidence="9">Inner membrane transporter RhtA</fullName>
    </submittedName>
</protein>
<name>A0A2C8Z7E7_9MICO</name>
<proteinExistence type="inferred from homology"/>
<evidence type="ECO:0000313" key="9">
    <source>
        <dbReference type="EMBL" id="SOE59718.1"/>
    </source>
</evidence>
<keyword evidence="4 7" id="KW-0812">Transmembrane</keyword>
<dbReference type="SUPFAM" id="SSF103481">
    <property type="entry name" value="Multidrug resistance efflux transporter EmrE"/>
    <property type="match status" value="2"/>
</dbReference>
<comment type="similarity">
    <text evidence="2">Belongs to the EamA transporter family.</text>
</comment>
<sequence length="298" mass="30664">MSAVSPTRSSGPAVGATGLVVVGLVCQEVGAAFAVTLFPAVGAVGMVSLRLAFSAAILMLLFRPRLRGRSRGDWMTVVAFGLSLAGMNVLFYEALARLPLGVTVTIEVLGPLILSVVISRRASSWLWAVLAFAGVAILGRGGFDSLDPIGVLCAAAAGALWVAYILMSARTGQRFERLDGLALAMTVAAVLVVPFGTVTAGAAIINPQILLLGLAVAILSSTIPYGLELLALRRLPAATFSILLSLAPVLAALAGLIILRQPLAALDLLAMVLVVAASMGAVRAASRRSRTPITEVTL</sequence>
<dbReference type="RefSeq" id="WP_097060123.1">
    <property type="nucleotide sequence ID" value="NZ_BMLC01000001.1"/>
</dbReference>
<feature type="transmembrane region" description="Helical" evidence="7">
    <location>
        <begin position="74"/>
        <end position="92"/>
    </location>
</feature>
<evidence type="ECO:0000256" key="6">
    <source>
        <dbReference type="ARBA" id="ARBA00023136"/>
    </source>
</evidence>
<keyword evidence="10" id="KW-1185">Reference proteome</keyword>
<feature type="transmembrane region" description="Helical" evidence="7">
    <location>
        <begin position="239"/>
        <end position="258"/>
    </location>
</feature>
<gene>
    <name evidence="9" type="ORF">SAMN06296378_0978</name>
</gene>
<dbReference type="OrthoDB" id="9815120at2"/>
<feature type="transmembrane region" description="Helical" evidence="7">
    <location>
        <begin position="40"/>
        <end position="62"/>
    </location>
</feature>
<feature type="transmembrane region" description="Helical" evidence="7">
    <location>
        <begin position="264"/>
        <end position="282"/>
    </location>
</feature>
<dbReference type="AlphaFoldDB" id="A0A2C8Z7E7"/>
<dbReference type="Pfam" id="PF00892">
    <property type="entry name" value="EamA"/>
    <property type="match status" value="1"/>
</dbReference>
<feature type="transmembrane region" description="Helical" evidence="7">
    <location>
        <begin position="149"/>
        <end position="169"/>
    </location>
</feature>
<accession>A0A2C8Z7E7</accession>
<dbReference type="GO" id="GO:0005886">
    <property type="term" value="C:plasma membrane"/>
    <property type="evidence" value="ECO:0007669"/>
    <property type="project" value="UniProtKB-SubCell"/>
</dbReference>
<evidence type="ECO:0000256" key="1">
    <source>
        <dbReference type="ARBA" id="ARBA00004651"/>
    </source>
</evidence>
<reference evidence="9 10" key="1">
    <citation type="submission" date="2017-09" db="EMBL/GenBank/DDBJ databases">
        <authorList>
            <person name="Ehlers B."/>
            <person name="Leendertz F.H."/>
        </authorList>
    </citation>
    <scope>NUCLEOTIDE SEQUENCE [LARGE SCALE GENOMIC DNA]</scope>
    <source>
        <strain evidence="9 10">CGMCC 1.05381</strain>
    </source>
</reference>
<feature type="domain" description="EamA" evidence="8">
    <location>
        <begin position="149"/>
        <end position="280"/>
    </location>
</feature>
<evidence type="ECO:0000256" key="5">
    <source>
        <dbReference type="ARBA" id="ARBA00022989"/>
    </source>
</evidence>
<evidence type="ECO:0000256" key="2">
    <source>
        <dbReference type="ARBA" id="ARBA00007362"/>
    </source>
</evidence>
<dbReference type="PANTHER" id="PTHR42920:SF5">
    <property type="entry name" value="EAMA DOMAIN-CONTAINING PROTEIN"/>
    <property type="match status" value="1"/>
</dbReference>
<keyword evidence="6 7" id="KW-0472">Membrane</keyword>
<dbReference type="InterPro" id="IPR000620">
    <property type="entry name" value="EamA_dom"/>
</dbReference>
<evidence type="ECO:0000256" key="3">
    <source>
        <dbReference type="ARBA" id="ARBA00022475"/>
    </source>
</evidence>
<evidence type="ECO:0000256" key="4">
    <source>
        <dbReference type="ARBA" id="ARBA00022692"/>
    </source>
</evidence>
<dbReference type="InterPro" id="IPR037185">
    <property type="entry name" value="EmrE-like"/>
</dbReference>
<dbReference type="EMBL" id="OCST01000002">
    <property type="protein sequence ID" value="SOE59718.1"/>
    <property type="molecule type" value="Genomic_DNA"/>
</dbReference>
<dbReference type="Proteomes" id="UP000219440">
    <property type="component" value="Unassembled WGS sequence"/>
</dbReference>
<organism evidence="9 10">
    <name type="scientific">Salinibacterium xinjiangense</name>
    <dbReference type="NCBI Taxonomy" id="386302"/>
    <lineage>
        <taxon>Bacteria</taxon>
        <taxon>Bacillati</taxon>
        <taxon>Actinomycetota</taxon>
        <taxon>Actinomycetes</taxon>
        <taxon>Micrococcales</taxon>
        <taxon>Microbacteriaceae</taxon>
        <taxon>Salinibacterium</taxon>
    </lineage>
</organism>
<evidence type="ECO:0000256" key="7">
    <source>
        <dbReference type="SAM" id="Phobius"/>
    </source>
</evidence>
<feature type="transmembrane region" description="Helical" evidence="7">
    <location>
        <begin position="181"/>
        <end position="203"/>
    </location>
</feature>
<keyword evidence="5 7" id="KW-1133">Transmembrane helix</keyword>
<evidence type="ECO:0000313" key="10">
    <source>
        <dbReference type="Proteomes" id="UP000219440"/>
    </source>
</evidence>
<feature type="transmembrane region" description="Helical" evidence="7">
    <location>
        <begin position="12"/>
        <end position="34"/>
    </location>
</feature>